<accession>S7U3X3</accession>
<reference evidence="2 3" key="1">
    <citation type="journal article" date="2013" name="Genome Announc.">
        <title>Draft genome sequences for three mercury-methylating, sulfate-reducing bacteria.</title>
        <authorList>
            <person name="Brown S.D."/>
            <person name="Hurt R.A.Jr."/>
            <person name="Gilmour C.C."/>
            <person name="Elias D.A."/>
        </authorList>
    </citation>
    <scope>NUCLEOTIDE SEQUENCE [LARGE SCALE GENOMIC DNA]</scope>
    <source>
        <strain evidence="2 3">DSM 2059</strain>
    </source>
</reference>
<dbReference type="STRING" id="897.B2D07_04255"/>
<protein>
    <recommendedName>
        <fullName evidence="4">Coiled coil domain-containing protein</fullName>
    </recommendedName>
</protein>
<evidence type="ECO:0000313" key="2">
    <source>
        <dbReference type="EMBL" id="EPR44166.1"/>
    </source>
</evidence>
<keyword evidence="3" id="KW-1185">Reference proteome</keyword>
<dbReference type="AlphaFoldDB" id="S7U3X3"/>
<sequence>MSKKDAYLEKLHSKLDEWNAEIDKLKAKLDAAGAEKRVEYQEQIQNLKQKQKEVEQKMATMRSAGGDAWEDLKKGVESAWDAMESAMKAAKSRFNK</sequence>
<dbReference type="EMBL" id="ATHJ01000033">
    <property type="protein sequence ID" value="EPR44166.1"/>
    <property type="molecule type" value="Genomic_DNA"/>
</dbReference>
<dbReference type="OrthoDB" id="5339985at2"/>
<gene>
    <name evidence="2" type="ORF">dsmv_1116</name>
</gene>
<evidence type="ECO:0000313" key="3">
    <source>
        <dbReference type="Proteomes" id="UP000014977"/>
    </source>
</evidence>
<name>S7U3X3_DESML</name>
<comment type="caution">
    <text evidence="2">The sequence shown here is derived from an EMBL/GenBank/DDBJ whole genome shotgun (WGS) entry which is preliminary data.</text>
</comment>
<dbReference type="Proteomes" id="UP000014977">
    <property type="component" value="Unassembled WGS sequence"/>
</dbReference>
<dbReference type="RefSeq" id="WP_020875412.1">
    <property type="nucleotide sequence ID" value="NZ_ATHJ01000033.1"/>
</dbReference>
<evidence type="ECO:0008006" key="4">
    <source>
        <dbReference type="Google" id="ProtNLM"/>
    </source>
</evidence>
<dbReference type="eggNOG" id="ENOG5032YVY">
    <property type="taxonomic scope" value="Bacteria"/>
</dbReference>
<dbReference type="PATRIC" id="fig|1121405.3.peg.376"/>
<organism evidence="2 3">
    <name type="scientific">Desulfococcus multivorans DSM 2059</name>
    <dbReference type="NCBI Taxonomy" id="1121405"/>
    <lineage>
        <taxon>Bacteria</taxon>
        <taxon>Pseudomonadati</taxon>
        <taxon>Thermodesulfobacteriota</taxon>
        <taxon>Desulfobacteria</taxon>
        <taxon>Desulfobacterales</taxon>
        <taxon>Desulfococcaceae</taxon>
        <taxon>Desulfococcus</taxon>
    </lineage>
</organism>
<keyword evidence="1" id="KW-0175">Coiled coil</keyword>
<evidence type="ECO:0000256" key="1">
    <source>
        <dbReference type="SAM" id="Coils"/>
    </source>
</evidence>
<feature type="coiled-coil region" evidence="1">
    <location>
        <begin position="8"/>
        <end position="64"/>
    </location>
</feature>
<proteinExistence type="predicted"/>